<dbReference type="RefSeq" id="WP_026640342.1">
    <property type="nucleotide sequence ID" value="NZ_NEVI01000006.1"/>
</dbReference>
<sequence>MLNCNNKKLRAALAALSFAGLAGAAQAQETTQGGIGLHYGVGEHYQRAELVYETPGLQLYKFGGNWGRIDLTGEFGAAYWWASGSRSPSSVWQFNAIPMFRWWMTDRFYVEAGIGATAFTSTKFADEKISTAFQFGDHLGLGFMITPNNRLGLRYSHFSNASIKRPNPGLDVVQLTYTYQF</sequence>
<comment type="catalytic activity">
    <reaction evidence="1">
        <text>a 3-(acyloxy)acyl derivative of bacterial toxin + H2O = a 3-hydroxyacyl derivative of bacterial toxin + a fatty acid + H(+)</text>
        <dbReference type="Rhea" id="RHEA:12032"/>
        <dbReference type="ChEBI" id="CHEBI:15377"/>
        <dbReference type="ChEBI" id="CHEBI:15378"/>
        <dbReference type="ChEBI" id="CHEBI:28868"/>
        <dbReference type="ChEBI" id="CHEBI:136853"/>
        <dbReference type="ChEBI" id="CHEBI:140675"/>
        <dbReference type="EC" id="3.1.1.77"/>
    </reaction>
</comment>
<keyword evidence="1" id="KW-0472">Membrane</keyword>
<feature type="active site" description="Charge relay system" evidence="2">
    <location>
        <position position="171"/>
    </location>
</feature>
<keyword evidence="1 5" id="KW-0378">Hydrolase</keyword>
<protein>
    <recommendedName>
        <fullName evidence="1">Lipid A deacylase</fullName>
        <ecNumber evidence="1">3.1.1.77</ecNumber>
    </recommendedName>
    <alternativeName>
        <fullName evidence="1">LPS 3-O-deacylase</fullName>
    </alternativeName>
    <alternativeName>
        <fullName evidence="1">Outer membrane enzyme</fullName>
    </alternativeName>
</protein>
<dbReference type="AlphaFoldDB" id="A0A261RJD5"/>
<evidence type="ECO:0000256" key="3">
    <source>
        <dbReference type="PIRSR" id="PIRSR029681-2"/>
    </source>
</evidence>
<dbReference type="PIRSF" id="PIRSF029681">
    <property type="entry name" value="PagL"/>
    <property type="match status" value="1"/>
</dbReference>
<evidence type="ECO:0000256" key="1">
    <source>
        <dbReference type="PIRNR" id="PIRNR029681"/>
    </source>
</evidence>
<dbReference type="OrthoDB" id="5297282at2"/>
<comment type="similarity">
    <text evidence="1">Belongs to the PagL family.</text>
</comment>
<dbReference type="Gene3D" id="2.40.160.20">
    <property type="match status" value="1"/>
</dbReference>
<evidence type="ECO:0000256" key="2">
    <source>
        <dbReference type="PIRSR" id="PIRSR029681-1"/>
    </source>
</evidence>
<keyword evidence="6" id="KW-1185">Reference proteome</keyword>
<dbReference type="GO" id="GO:0009279">
    <property type="term" value="C:cell outer membrane"/>
    <property type="evidence" value="ECO:0007669"/>
    <property type="project" value="UniProtKB-SubCell"/>
</dbReference>
<keyword evidence="1" id="KW-0998">Cell outer membrane</keyword>
<dbReference type="InterPro" id="IPR018550">
    <property type="entry name" value="Lipid-A_deacylase-rel"/>
</dbReference>
<feature type="signal peptide" evidence="4">
    <location>
        <begin position="1"/>
        <end position="27"/>
    </location>
</feature>
<organism evidence="5 6">
    <name type="scientific">Bordetella genomosp. 7</name>
    <dbReference type="NCBI Taxonomy" id="1416805"/>
    <lineage>
        <taxon>Bacteria</taxon>
        <taxon>Pseudomonadati</taxon>
        <taxon>Pseudomonadota</taxon>
        <taxon>Betaproteobacteria</taxon>
        <taxon>Burkholderiales</taxon>
        <taxon>Alcaligenaceae</taxon>
        <taxon>Bordetella</taxon>
    </lineage>
</organism>
<keyword evidence="4" id="KW-0732">Signal</keyword>
<feature type="site" description="Critical for activity" evidence="3">
    <location>
        <position position="160"/>
    </location>
</feature>
<feature type="active site" description="Charge relay system" evidence="2">
    <location>
        <position position="159"/>
    </location>
</feature>
<name>A0A261RJD5_9BORD</name>
<dbReference type="Proteomes" id="UP000216947">
    <property type="component" value="Unassembled WGS sequence"/>
</dbReference>
<accession>A0A261RJD5</accession>
<comment type="subunit">
    <text evidence="1">Homodimer.</text>
</comment>
<gene>
    <name evidence="5" type="ORF">CAL19_04700</name>
</gene>
<comment type="caution">
    <text evidence="5">The sequence shown here is derived from an EMBL/GenBank/DDBJ whole genome shotgun (WGS) entry which is preliminary data.</text>
</comment>
<dbReference type="GO" id="GO:0050528">
    <property type="term" value="F:acyloxyacyl hydrolase activity"/>
    <property type="evidence" value="ECO:0007669"/>
    <property type="project" value="UniProtKB-EC"/>
</dbReference>
<dbReference type="EC" id="3.1.1.77" evidence="1"/>
<comment type="subcellular location">
    <subcellularLocation>
        <location evidence="1">Cell outer membrane</location>
        <topology evidence="1">Multi-pass membrane protein</topology>
    </subcellularLocation>
</comment>
<reference evidence="6" key="1">
    <citation type="submission" date="2017-05" db="EMBL/GenBank/DDBJ databases">
        <title>Complete and WGS of Bordetella genogroups.</title>
        <authorList>
            <person name="Spilker T."/>
            <person name="Lipuma J."/>
        </authorList>
    </citation>
    <scope>NUCLEOTIDE SEQUENCE [LARGE SCALE GENOMIC DNA]</scope>
    <source>
        <strain evidence="6">AU18089</strain>
    </source>
</reference>
<proteinExistence type="inferred from homology"/>
<evidence type="ECO:0000313" key="6">
    <source>
        <dbReference type="Proteomes" id="UP000216947"/>
    </source>
</evidence>
<dbReference type="InterPro" id="IPR011250">
    <property type="entry name" value="OMP/PagP_B-barrel"/>
</dbReference>
<comment type="function">
    <text evidence="1">Has lipid A 3-O-deacylase activity. Hydrolyzes the ester bond at the 3 position of lipid A, a bioactive component of lipopolysaccharide (LPS), thereby releasing the primary fatty acyl moiety.</text>
</comment>
<dbReference type="Pfam" id="PF09411">
    <property type="entry name" value="PagL"/>
    <property type="match status" value="1"/>
</dbReference>
<dbReference type="SUPFAM" id="SSF56925">
    <property type="entry name" value="OMPA-like"/>
    <property type="match status" value="1"/>
</dbReference>
<feature type="chain" id="PRO_5013079741" description="Lipid A deacylase" evidence="4">
    <location>
        <begin position="28"/>
        <end position="181"/>
    </location>
</feature>
<evidence type="ECO:0000313" key="5">
    <source>
        <dbReference type="EMBL" id="OZI24792.1"/>
    </source>
</evidence>
<dbReference type="EMBL" id="NEVK01000003">
    <property type="protein sequence ID" value="OZI24792.1"/>
    <property type="molecule type" value="Genomic_DNA"/>
</dbReference>
<evidence type="ECO:0000256" key="4">
    <source>
        <dbReference type="SAM" id="SignalP"/>
    </source>
</evidence>
<feature type="active site" description="Charge relay system" evidence="2">
    <location>
        <position position="157"/>
    </location>
</feature>